<dbReference type="SUPFAM" id="SSF47323">
    <property type="entry name" value="Anticodon-binding domain of a subclass of class I aminoacyl-tRNA synthetases"/>
    <property type="match status" value="1"/>
</dbReference>
<dbReference type="GO" id="GO:0005737">
    <property type="term" value="C:cytoplasm"/>
    <property type="evidence" value="ECO:0007669"/>
    <property type="project" value="UniProtKB-SubCell"/>
</dbReference>
<dbReference type="Gene3D" id="3.40.50.620">
    <property type="entry name" value="HUPs"/>
    <property type="match status" value="1"/>
</dbReference>
<dbReference type="InterPro" id="IPR013155">
    <property type="entry name" value="M/V/L/I-tRNA-synth_anticd-bd"/>
</dbReference>
<dbReference type="NCBIfam" id="TIGR00395">
    <property type="entry name" value="leuS_arch"/>
    <property type="match status" value="1"/>
</dbReference>
<feature type="short sequence motif" description="'HIGH' region" evidence="8">
    <location>
        <begin position="41"/>
        <end position="51"/>
    </location>
</feature>
<dbReference type="CDD" id="cd07959">
    <property type="entry name" value="Anticodon_Ia_Leu_AEc"/>
    <property type="match status" value="1"/>
</dbReference>
<dbReference type="FunFam" id="1.10.730.10:FF:000051">
    <property type="entry name" value="Leucine--tRNA ligase"/>
    <property type="match status" value="1"/>
</dbReference>
<dbReference type="SUPFAM" id="SSF50677">
    <property type="entry name" value="ValRS/IleRS/LeuRS editing domain"/>
    <property type="match status" value="1"/>
</dbReference>
<keyword evidence="2 8" id="KW-0963">Cytoplasm</keyword>
<dbReference type="AlphaFoldDB" id="A0A7Z7FE20"/>
<dbReference type="GO" id="GO:0006429">
    <property type="term" value="P:leucyl-tRNA aminoacylation"/>
    <property type="evidence" value="ECO:0007669"/>
    <property type="project" value="UniProtKB-UniRule"/>
</dbReference>
<dbReference type="NCBIfam" id="NF008957">
    <property type="entry name" value="PRK12300.1"/>
    <property type="match status" value="1"/>
</dbReference>
<dbReference type="InterPro" id="IPR004493">
    <property type="entry name" value="Leu-tRNA-synth_Ia_arc/euk"/>
</dbReference>
<evidence type="ECO:0000256" key="1">
    <source>
        <dbReference type="ARBA" id="ARBA00005594"/>
    </source>
</evidence>
<evidence type="ECO:0000256" key="6">
    <source>
        <dbReference type="ARBA" id="ARBA00022917"/>
    </source>
</evidence>
<dbReference type="InterPro" id="IPR009080">
    <property type="entry name" value="tRNAsynth_Ia_anticodon-bd"/>
</dbReference>
<dbReference type="Gene3D" id="3.30.2320.20">
    <property type="entry name" value="Class I aminoacyl-tRNA synthetases (RS)"/>
    <property type="match status" value="1"/>
</dbReference>
<feature type="short sequence motif" description="'KMSKS' region" evidence="8">
    <location>
        <begin position="631"/>
        <end position="635"/>
    </location>
</feature>
<dbReference type="InterPro" id="IPR014729">
    <property type="entry name" value="Rossmann-like_a/b/a_fold"/>
</dbReference>
<comment type="caution">
    <text evidence="12">The sequence shown here is derived from an EMBL/GenBank/DDBJ whole genome shotgun (WGS) entry which is preliminary data.</text>
</comment>
<dbReference type="Gene3D" id="3.90.740.10">
    <property type="entry name" value="Valyl/Leucyl/Isoleucyl-tRNA synthetase, editing domain"/>
    <property type="match status" value="1"/>
</dbReference>
<feature type="domain" description="Methionyl/Valyl/Leucyl/Isoleucyl-tRNA synthetase anticodon-binding" evidence="11">
    <location>
        <begin position="709"/>
        <end position="835"/>
    </location>
</feature>
<evidence type="ECO:0000259" key="10">
    <source>
        <dbReference type="Pfam" id="PF00133"/>
    </source>
</evidence>
<keyword evidence="5 8" id="KW-0067">ATP-binding</keyword>
<evidence type="ECO:0000256" key="4">
    <source>
        <dbReference type="ARBA" id="ARBA00022741"/>
    </source>
</evidence>
<dbReference type="Pfam" id="PF08264">
    <property type="entry name" value="Anticodon_1"/>
    <property type="match status" value="1"/>
</dbReference>
<evidence type="ECO:0000256" key="3">
    <source>
        <dbReference type="ARBA" id="ARBA00022598"/>
    </source>
</evidence>
<evidence type="ECO:0000256" key="9">
    <source>
        <dbReference type="RuleBase" id="RU363035"/>
    </source>
</evidence>
<organism evidence="12 13">
    <name type="scientific">Methanolobus vulcani</name>
    <dbReference type="NCBI Taxonomy" id="38026"/>
    <lineage>
        <taxon>Archaea</taxon>
        <taxon>Methanobacteriati</taxon>
        <taxon>Methanobacteriota</taxon>
        <taxon>Stenosarchaea group</taxon>
        <taxon>Methanomicrobia</taxon>
        <taxon>Methanosarcinales</taxon>
        <taxon>Methanosarcinaceae</taxon>
        <taxon>Methanolobus</taxon>
    </lineage>
</organism>
<keyword evidence="6 8" id="KW-0648">Protein biosynthesis</keyword>
<dbReference type="EC" id="6.1.1.4" evidence="8"/>
<dbReference type="PANTHER" id="PTHR45794:SF1">
    <property type="entry name" value="LEUCINE--TRNA LIGASE, CYTOPLASMIC"/>
    <property type="match status" value="1"/>
</dbReference>
<dbReference type="Gene3D" id="1.10.730.10">
    <property type="entry name" value="Isoleucyl-tRNA Synthetase, Domain 1"/>
    <property type="match status" value="1"/>
</dbReference>
<evidence type="ECO:0000256" key="7">
    <source>
        <dbReference type="ARBA" id="ARBA00023146"/>
    </source>
</evidence>
<evidence type="ECO:0000256" key="8">
    <source>
        <dbReference type="HAMAP-Rule" id="MF_00049"/>
    </source>
</evidence>
<accession>A0A7Z7FE20</accession>
<dbReference type="Gene3D" id="1.10.10.720">
    <property type="entry name" value="leucyl-tRNA synthetase"/>
    <property type="match status" value="1"/>
</dbReference>
<dbReference type="Proteomes" id="UP000199259">
    <property type="component" value="Unassembled WGS sequence"/>
</dbReference>
<dbReference type="InterPro" id="IPR002300">
    <property type="entry name" value="aa-tRNA-synth_Ia"/>
</dbReference>
<reference evidence="12 13" key="1">
    <citation type="submission" date="2016-10" db="EMBL/GenBank/DDBJ databases">
        <authorList>
            <person name="Varghese N."/>
            <person name="Submissions S."/>
        </authorList>
    </citation>
    <scope>NUCLEOTIDE SEQUENCE [LARGE SCALE GENOMIC DNA]</scope>
    <source>
        <strain evidence="12 13">PL 12/M</strain>
    </source>
</reference>
<dbReference type="InterPro" id="IPR020791">
    <property type="entry name" value="Leu-tRNA-lgase_arc"/>
</dbReference>
<dbReference type="OrthoDB" id="23906at2157"/>
<evidence type="ECO:0000256" key="5">
    <source>
        <dbReference type="ARBA" id="ARBA00022840"/>
    </source>
</evidence>
<evidence type="ECO:0000313" key="12">
    <source>
        <dbReference type="EMBL" id="SDF67205.1"/>
    </source>
</evidence>
<comment type="catalytic activity">
    <reaction evidence="8">
        <text>tRNA(Leu) + L-leucine + ATP = L-leucyl-tRNA(Leu) + AMP + diphosphate</text>
        <dbReference type="Rhea" id="RHEA:11688"/>
        <dbReference type="Rhea" id="RHEA-COMP:9613"/>
        <dbReference type="Rhea" id="RHEA-COMP:9622"/>
        <dbReference type="ChEBI" id="CHEBI:30616"/>
        <dbReference type="ChEBI" id="CHEBI:33019"/>
        <dbReference type="ChEBI" id="CHEBI:57427"/>
        <dbReference type="ChEBI" id="CHEBI:78442"/>
        <dbReference type="ChEBI" id="CHEBI:78494"/>
        <dbReference type="ChEBI" id="CHEBI:456215"/>
        <dbReference type="EC" id="6.1.1.4"/>
    </reaction>
</comment>
<comment type="subcellular location">
    <subcellularLocation>
        <location evidence="8">Cytoplasm</location>
    </subcellularLocation>
</comment>
<dbReference type="FunFam" id="3.90.740.10:FF:000024">
    <property type="entry name" value="Leucine--tRNA ligase"/>
    <property type="match status" value="1"/>
</dbReference>
<dbReference type="GO" id="GO:0004823">
    <property type="term" value="F:leucine-tRNA ligase activity"/>
    <property type="evidence" value="ECO:0007669"/>
    <property type="project" value="UniProtKB-UniRule"/>
</dbReference>
<keyword evidence="3 8" id="KW-0436">Ligase</keyword>
<keyword evidence="4 8" id="KW-0547">Nucleotide-binding</keyword>
<keyword evidence="7 8" id="KW-0030">Aminoacyl-tRNA synthetase</keyword>
<dbReference type="SUPFAM" id="SSF52374">
    <property type="entry name" value="Nucleotidylyl transferase"/>
    <property type="match status" value="1"/>
</dbReference>
<dbReference type="RefSeq" id="WP_091709376.1">
    <property type="nucleotide sequence ID" value="NZ_FNCA01000003.1"/>
</dbReference>
<dbReference type="PANTHER" id="PTHR45794">
    <property type="entry name" value="LEUCYL-TRNA SYNTHETASE"/>
    <property type="match status" value="1"/>
</dbReference>
<dbReference type="HAMAP" id="MF_00049_A">
    <property type="entry name" value="Leu_tRNA_synth_A"/>
    <property type="match status" value="1"/>
</dbReference>
<dbReference type="PROSITE" id="PS00178">
    <property type="entry name" value="AA_TRNA_LIGASE_I"/>
    <property type="match status" value="1"/>
</dbReference>
<keyword evidence="13" id="KW-1185">Reference proteome</keyword>
<evidence type="ECO:0000259" key="11">
    <source>
        <dbReference type="Pfam" id="PF08264"/>
    </source>
</evidence>
<dbReference type="InterPro" id="IPR001412">
    <property type="entry name" value="aa-tRNA-synth_I_CS"/>
</dbReference>
<feature type="binding site" evidence="8">
    <location>
        <position position="634"/>
    </location>
    <ligand>
        <name>ATP</name>
        <dbReference type="ChEBI" id="CHEBI:30616"/>
    </ligand>
</feature>
<dbReference type="EMBL" id="FNCA01000003">
    <property type="protein sequence ID" value="SDF67205.1"/>
    <property type="molecule type" value="Genomic_DNA"/>
</dbReference>
<evidence type="ECO:0000256" key="2">
    <source>
        <dbReference type="ARBA" id="ARBA00022490"/>
    </source>
</evidence>
<feature type="domain" description="Aminoacyl-tRNA synthetase class Ia" evidence="10">
    <location>
        <begin position="13"/>
        <end position="670"/>
    </location>
</feature>
<protein>
    <recommendedName>
        <fullName evidence="8">Leucine--tRNA ligase</fullName>
        <ecNumber evidence="8">6.1.1.4</ecNumber>
    </recommendedName>
    <alternativeName>
        <fullName evidence="8">Leucyl-tRNA synthetase</fullName>
        <shortName evidence="8">LeuRS</shortName>
    </alternativeName>
</protein>
<dbReference type="Pfam" id="PF00133">
    <property type="entry name" value="tRNA-synt_1"/>
    <property type="match status" value="1"/>
</dbReference>
<comment type="similarity">
    <text evidence="1 8 9">Belongs to the class-I aminoacyl-tRNA synthetase family.</text>
</comment>
<dbReference type="GO" id="GO:0005524">
    <property type="term" value="F:ATP binding"/>
    <property type="evidence" value="ECO:0007669"/>
    <property type="project" value="UniProtKB-UniRule"/>
</dbReference>
<dbReference type="InterPro" id="IPR009008">
    <property type="entry name" value="Val/Leu/Ile-tRNA-synth_edit"/>
</dbReference>
<sequence length="962" mass="109669">MEQDYDPHGIENKWQSRWNESRIFEPEPDEREKFFITIPYPYLNGNLHAGHTRTFTIGDVIARHKRMLGYNVLYPMGFHVTGTPIVGLAELIANKDPQTMDVYSRLHGIPEDILVTLTTPESIVDYFSVEAEKAMRAIGYSIDWRRKFTTTDPTYKKFIEWQFNLLHDKGLIVKGAHPVKWCPNDNNPVEDHDILHGEEATIVDFTLVKFTYDGMVLPCATLRPETIFGVTNLWINPEVEHAKIKVTKDGREEIWIVSQEAHRKLTFTDRTIEFIENVPGKDLVGIKVQNPLSGKEVITLPASFVKPGNGSGIVMSVPAHAPYDYLALKDLYDKDLSEYGITEDLKDIKLISLIQAKEFGEYPAVEAVEQLGVKDQNDPKAEEATKMVYRREFHGGVLKENTGKYAGVAVSKIKDILTHDLLDEGIGEVFYEFSEPVVCRCGTKCVVNMVKGQWFLNYSDPQWKAKVYKCIEKMDIIPEEIRVEFNNKVDWLKDKACARKKGLGTRLPFDTNWLIESLGDSTIYMSYYITNKFFAQGVDVEQLKPSLFDYVLLAKGTVQQVAKDTGLSVKLIANIKSDFDYWYPVDLRSSGKDLVPNHLLFFLFHHVAIFEEDKWPRSLAVNGFVSLEGQKMSKSKGPILTLMEAVGNYGADISRMYILSSAEQTQDADWRNVGVESAKKQVERFYKLAMEIIDSGATSGIDGELKLIDRWMLSRLQQCVRETNNDMTSIRTRSALQNAFFLLYNDVKWYQRRGGSALLYDVLDTWVRLMAPFTPHICEELWSAMGHGEGDFVSQAAYPIFCPRLVDNDAELAEELMCSTLSDIEEIIKVTKITPNMVALYTAPEWKIKAFKMALEMKNKEELNPGVLIKTLMADPDNRKYGKEIPKYIQKLVPDISSMKTERFEMLLGMSLDEMTILKENIGCLANEIGCTIQVYNADKPEYDPENKSRFAAPLRPAIYLE</sequence>
<gene>
    <name evidence="8" type="primary">leuS</name>
    <name evidence="12" type="ORF">SAMN04488589_1078</name>
</gene>
<dbReference type="GO" id="GO:0002161">
    <property type="term" value="F:aminoacyl-tRNA deacylase activity"/>
    <property type="evidence" value="ECO:0007669"/>
    <property type="project" value="InterPro"/>
</dbReference>
<name>A0A7Z7FE20_9EURY</name>
<proteinExistence type="inferred from homology"/>
<evidence type="ECO:0000313" key="13">
    <source>
        <dbReference type="Proteomes" id="UP000199259"/>
    </source>
</evidence>